<dbReference type="PANTHER" id="PTHR30193:SF1">
    <property type="entry name" value="ABC TRANSPORTER PERMEASE PROTEIN YESP-RELATED"/>
    <property type="match status" value="1"/>
</dbReference>
<evidence type="ECO:0000313" key="9">
    <source>
        <dbReference type="EMBL" id="MFC4015122.1"/>
    </source>
</evidence>
<comment type="similarity">
    <text evidence="7">Belongs to the binding-protein-dependent transport system permease family.</text>
</comment>
<evidence type="ECO:0000313" key="10">
    <source>
        <dbReference type="Proteomes" id="UP001595851"/>
    </source>
</evidence>
<dbReference type="Proteomes" id="UP001595851">
    <property type="component" value="Unassembled WGS sequence"/>
</dbReference>
<dbReference type="EMBL" id="JBHSBI010000040">
    <property type="protein sequence ID" value="MFC4015122.1"/>
    <property type="molecule type" value="Genomic_DNA"/>
</dbReference>
<keyword evidence="4 7" id="KW-0812">Transmembrane</keyword>
<dbReference type="PANTHER" id="PTHR30193">
    <property type="entry name" value="ABC TRANSPORTER PERMEASE PROTEIN"/>
    <property type="match status" value="1"/>
</dbReference>
<evidence type="ECO:0000256" key="5">
    <source>
        <dbReference type="ARBA" id="ARBA00022989"/>
    </source>
</evidence>
<gene>
    <name evidence="9" type="ORF">ACFOY2_48460</name>
</gene>
<comment type="caution">
    <text evidence="9">The sequence shown here is derived from an EMBL/GenBank/DDBJ whole genome shotgun (WGS) entry which is preliminary data.</text>
</comment>
<dbReference type="InterPro" id="IPR006311">
    <property type="entry name" value="TAT_signal"/>
</dbReference>
<evidence type="ECO:0000256" key="3">
    <source>
        <dbReference type="ARBA" id="ARBA00022475"/>
    </source>
</evidence>
<keyword evidence="3" id="KW-1003">Cell membrane</keyword>
<dbReference type="CDD" id="cd06261">
    <property type="entry name" value="TM_PBP2"/>
    <property type="match status" value="1"/>
</dbReference>
<feature type="transmembrane region" description="Helical" evidence="7">
    <location>
        <begin position="204"/>
        <end position="225"/>
    </location>
</feature>
<accession>A0ABV8GMF2</accession>
<feature type="transmembrane region" description="Helical" evidence="7">
    <location>
        <begin position="71"/>
        <end position="92"/>
    </location>
</feature>
<keyword evidence="2 7" id="KW-0813">Transport</keyword>
<reference evidence="10" key="1">
    <citation type="journal article" date="2019" name="Int. J. Syst. Evol. Microbiol.">
        <title>The Global Catalogue of Microorganisms (GCM) 10K type strain sequencing project: providing services to taxonomists for standard genome sequencing and annotation.</title>
        <authorList>
            <consortium name="The Broad Institute Genomics Platform"/>
            <consortium name="The Broad Institute Genome Sequencing Center for Infectious Disease"/>
            <person name="Wu L."/>
            <person name="Ma J."/>
        </authorList>
    </citation>
    <scope>NUCLEOTIDE SEQUENCE [LARGE SCALE GENOMIC DNA]</scope>
    <source>
        <strain evidence="10">TBRC 1276</strain>
    </source>
</reference>
<feature type="transmembrane region" description="Helical" evidence="7">
    <location>
        <begin position="104"/>
        <end position="124"/>
    </location>
</feature>
<keyword evidence="5 7" id="KW-1133">Transmembrane helix</keyword>
<evidence type="ECO:0000256" key="4">
    <source>
        <dbReference type="ARBA" id="ARBA00022692"/>
    </source>
</evidence>
<sequence length="297" mass="33382">MRNRRQLLLGLAFAAPWLVGFVLLYAGPIIASAVYSLTDFNLFQDPSFVGLDNYQRMLDDDRFWKSLANTAYLTLIGVPLGLLLSLGCAMLLNLPVRGQPLFRAVVYLPTILPIVVTTYVWRWLLNAQYGYVNEITGLVGLEPAWLEDPAWTKPAILLIGLWSIGGSTVIYLAALRDVPREYYEAAMVDGAGWWTRFRRVTLPMITPVTLFQAVTSVIAYLQIFAQPFLLAQNRLNQSTAGPDDSMLTYSMYLFQNAFVYLKMGYASAMAWALFVLTIAVTAVIALSSRRWVHYGLR</sequence>
<evidence type="ECO:0000256" key="7">
    <source>
        <dbReference type="RuleBase" id="RU363032"/>
    </source>
</evidence>
<dbReference type="Gene3D" id="1.10.3720.10">
    <property type="entry name" value="MetI-like"/>
    <property type="match status" value="1"/>
</dbReference>
<feature type="transmembrane region" description="Helical" evidence="7">
    <location>
        <begin position="155"/>
        <end position="174"/>
    </location>
</feature>
<dbReference type="Pfam" id="PF00528">
    <property type="entry name" value="BPD_transp_1"/>
    <property type="match status" value="1"/>
</dbReference>
<dbReference type="PROSITE" id="PS50928">
    <property type="entry name" value="ABC_TM1"/>
    <property type="match status" value="1"/>
</dbReference>
<keyword evidence="6 7" id="KW-0472">Membrane</keyword>
<dbReference type="PROSITE" id="PS51318">
    <property type="entry name" value="TAT"/>
    <property type="match status" value="1"/>
</dbReference>
<evidence type="ECO:0000256" key="1">
    <source>
        <dbReference type="ARBA" id="ARBA00004651"/>
    </source>
</evidence>
<organism evidence="9 10">
    <name type="scientific">Nonomuraea purpurea</name>
    <dbReference type="NCBI Taxonomy" id="1849276"/>
    <lineage>
        <taxon>Bacteria</taxon>
        <taxon>Bacillati</taxon>
        <taxon>Actinomycetota</taxon>
        <taxon>Actinomycetes</taxon>
        <taxon>Streptosporangiales</taxon>
        <taxon>Streptosporangiaceae</taxon>
        <taxon>Nonomuraea</taxon>
    </lineage>
</organism>
<dbReference type="InterPro" id="IPR000515">
    <property type="entry name" value="MetI-like"/>
</dbReference>
<feature type="transmembrane region" description="Helical" evidence="7">
    <location>
        <begin position="268"/>
        <end position="287"/>
    </location>
</feature>
<protein>
    <submittedName>
        <fullName evidence="9">Carbohydrate ABC transporter permease</fullName>
    </submittedName>
</protein>
<dbReference type="InterPro" id="IPR035906">
    <property type="entry name" value="MetI-like_sf"/>
</dbReference>
<evidence type="ECO:0000256" key="2">
    <source>
        <dbReference type="ARBA" id="ARBA00022448"/>
    </source>
</evidence>
<evidence type="ECO:0000256" key="6">
    <source>
        <dbReference type="ARBA" id="ARBA00023136"/>
    </source>
</evidence>
<comment type="subcellular location">
    <subcellularLocation>
        <location evidence="1 7">Cell membrane</location>
        <topology evidence="1 7">Multi-pass membrane protein</topology>
    </subcellularLocation>
</comment>
<name>A0ABV8GMF2_9ACTN</name>
<proteinExistence type="inferred from homology"/>
<evidence type="ECO:0000259" key="8">
    <source>
        <dbReference type="PROSITE" id="PS50928"/>
    </source>
</evidence>
<keyword evidence="10" id="KW-1185">Reference proteome</keyword>
<dbReference type="InterPro" id="IPR051393">
    <property type="entry name" value="ABC_transporter_permease"/>
</dbReference>
<feature type="domain" description="ABC transmembrane type-1" evidence="8">
    <location>
        <begin position="67"/>
        <end position="284"/>
    </location>
</feature>
<dbReference type="RefSeq" id="WP_379534942.1">
    <property type="nucleotide sequence ID" value="NZ_JBHSBI010000040.1"/>
</dbReference>
<dbReference type="SUPFAM" id="SSF161098">
    <property type="entry name" value="MetI-like"/>
    <property type="match status" value="1"/>
</dbReference>